<keyword evidence="1" id="KW-0812">Transmembrane</keyword>
<evidence type="ECO:0008006" key="4">
    <source>
        <dbReference type="Google" id="ProtNLM"/>
    </source>
</evidence>
<dbReference type="AlphaFoldDB" id="A0A6G1GLR6"/>
<proteinExistence type="predicted"/>
<gene>
    <name evidence="2" type="ORF">K402DRAFT_341425</name>
</gene>
<evidence type="ECO:0000256" key="1">
    <source>
        <dbReference type="SAM" id="Phobius"/>
    </source>
</evidence>
<dbReference type="InterPro" id="IPR021822">
    <property type="entry name" value="DUF3405"/>
</dbReference>
<organism evidence="2 3">
    <name type="scientific">Aulographum hederae CBS 113979</name>
    <dbReference type="NCBI Taxonomy" id="1176131"/>
    <lineage>
        <taxon>Eukaryota</taxon>
        <taxon>Fungi</taxon>
        <taxon>Dikarya</taxon>
        <taxon>Ascomycota</taxon>
        <taxon>Pezizomycotina</taxon>
        <taxon>Dothideomycetes</taxon>
        <taxon>Pleosporomycetidae</taxon>
        <taxon>Aulographales</taxon>
        <taxon>Aulographaceae</taxon>
    </lineage>
</organism>
<keyword evidence="1" id="KW-1133">Transmembrane helix</keyword>
<sequence>MNLLPVNSKSFAYERLPGFDSRKVSPLASFPTFSKYRWRSPGPGGDRLRVPRLSPLRILILTVTFVLLIGLLGTGGYKHRQRLKNKLPGQAKLPWDDFARLNGFYNGIGTLVPSAEFTPEQQYTNGTTVEKRELKKASTYPALDPIVYSPYKEYESYEYLADHYPVEKCYLDEAEKIAPPEIYAYPGLPQNMTSPFMGSYKELDINDGVCFERFGRFGPYGYGYPKEDGGVGLAGKSEKGGSDKIWVDQKKIDWRGVDWGDAQERCFEKNRKRFERNATKENEPRKKLVPRQAYILRSYSGYKYDEHQILTLRAMINELSLRTGGEYDVHFLVHVRDNSIPIWTDKEIYRKTLEENVPEEFWGISTLWSEKLMELYYPEPFPDNIANPSGQRVHGVYRSGHFALQWFAQHHPEYDFYWNWEMDMRYSGHYYEFHTQVSKWAKDQPRKGMWERNNQYYIPEYHGTWSEFAQRVEEQTILDGDIPVWGPAKMDNSDAMLKHPAHTTPPHSYKLDKHSWGVGEEADLITFNPIFDPTRSTWVFRDDVNGYKHSPPRRAAIVTVSRLSKRLLDTMHAETYKMRHSMFPEMIAPSIALHHGLKAVFAPHPIYFDRVWPLDFMQKTFNRPKKPNDSPFGGGEHNLLGSSFYYNAGFSGALWRRWWGYRENNEGGTKEEVGGTGRMCLRATLFHPIKKERGPTE</sequence>
<evidence type="ECO:0000313" key="3">
    <source>
        <dbReference type="Proteomes" id="UP000800041"/>
    </source>
</evidence>
<feature type="transmembrane region" description="Helical" evidence="1">
    <location>
        <begin position="56"/>
        <end position="77"/>
    </location>
</feature>
<protein>
    <recommendedName>
        <fullName evidence="4">Major facilitator superfamily transporter</fullName>
    </recommendedName>
</protein>
<dbReference type="EMBL" id="ML977191">
    <property type="protein sequence ID" value="KAF1981906.1"/>
    <property type="molecule type" value="Genomic_DNA"/>
</dbReference>
<dbReference type="Pfam" id="PF11885">
    <property type="entry name" value="DUF3405"/>
    <property type="match status" value="1"/>
</dbReference>
<dbReference type="PANTHER" id="PTHR36205:SF3">
    <property type="entry name" value="MAJOR FACILITATOR SUPERFAMILY TRANSPORTER"/>
    <property type="match status" value="1"/>
</dbReference>
<accession>A0A6G1GLR6</accession>
<reference evidence="2" key="1">
    <citation type="journal article" date="2020" name="Stud. Mycol.">
        <title>101 Dothideomycetes genomes: a test case for predicting lifestyles and emergence of pathogens.</title>
        <authorList>
            <person name="Haridas S."/>
            <person name="Albert R."/>
            <person name="Binder M."/>
            <person name="Bloem J."/>
            <person name="Labutti K."/>
            <person name="Salamov A."/>
            <person name="Andreopoulos B."/>
            <person name="Baker S."/>
            <person name="Barry K."/>
            <person name="Bills G."/>
            <person name="Bluhm B."/>
            <person name="Cannon C."/>
            <person name="Castanera R."/>
            <person name="Culley D."/>
            <person name="Daum C."/>
            <person name="Ezra D."/>
            <person name="Gonzalez J."/>
            <person name="Henrissat B."/>
            <person name="Kuo A."/>
            <person name="Liang C."/>
            <person name="Lipzen A."/>
            <person name="Lutzoni F."/>
            <person name="Magnuson J."/>
            <person name="Mondo S."/>
            <person name="Nolan M."/>
            <person name="Ohm R."/>
            <person name="Pangilinan J."/>
            <person name="Park H.-J."/>
            <person name="Ramirez L."/>
            <person name="Alfaro M."/>
            <person name="Sun H."/>
            <person name="Tritt A."/>
            <person name="Yoshinaga Y."/>
            <person name="Zwiers L.-H."/>
            <person name="Turgeon B."/>
            <person name="Goodwin S."/>
            <person name="Spatafora J."/>
            <person name="Crous P."/>
            <person name="Grigoriev I."/>
        </authorList>
    </citation>
    <scope>NUCLEOTIDE SEQUENCE</scope>
    <source>
        <strain evidence="2">CBS 113979</strain>
    </source>
</reference>
<dbReference type="OrthoDB" id="3353407at2759"/>
<evidence type="ECO:0000313" key="2">
    <source>
        <dbReference type="EMBL" id="KAF1981906.1"/>
    </source>
</evidence>
<dbReference type="Proteomes" id="UP000800041">
    <property type="component" value="Unassembled WGS sequence"/>
</dbReference>
<name>A0A6G1GLR6_9PEZI</name>
<keyword evidence="3" id="KW-1185">Reference proteome</keyword>
<dbReference type="PANTHER" id="PTHR36205">
    <property type="entry name" value="CHROMOSOME 19, WHOLE GENOME SHOTGUN SEQUENCE"/>
    <property type="match status" value="1"/>
</dbReference>
<keyword evidence="1" id="KW-0472">Membrane</keyword>